<evidence type="ECO:0000313" key="7">
    <source>
        <dbReference type="EMBL" id="MBC9980879.1"/>
    </source>
</evidence>
<organism evidence="7 8">
    <name type="scientific">Bradyrhizobium campsiandrae</name>
    <dbReference type="NCBI Taxonomy" id="1729892"/>
    <lineage>
        <taxon>Bacteria</taxon>
        <taxon>Pseudomonadati</taxon>
        <taxon>Pseudomonadota</taxon>
        <taxon>Alphaproteobacteria</taxon>
        <taxon>Hyphomicrobiales</taxon>
        <taxon>Nitrobacteraceae</taxon>
        <taxon>Bradyrhizobium</taxon>
    </lineage>
</organism>
<name>A0ABR7UBJ6_9BRAD</name>
<evidence type="ECO:0000256" key="4">
    <source>
        <dbReference type="ARBA" id="ARBA00022827"/>
    </source>
</evidence>
<dbReference type="Pfam" id="PF07992">
    <property type="entry name" value="Pyr_redox_2"/>
    <property type="match status" value="1"/>
</dbReference>
<dbReference type="InterPro" id="IPR016156">
    <property type="entry name" value="FAD/NAD-linked_Rdtase_dimer_sf"/>
</dbReference>
<reference evidence="7 8" key="1">
    <citation type="journal article" date="2020" name="Arch. Microbiol.">
        <title>Bradyrhizobium campsiandrae sp. nov., a nitrogen-fixing bacterial strain isolated from a native leguminous tree from the Amazon adapted to flooded conditions.</title>
        <authorList>
            <person name="Cabral Michel D."/>
            <person name="Martins da Costa E."/>
            <person name="Azarias Guimaraes A."/>
            <person name="Soares de Carvalho T."/>
            <person name="Santos de Castro Caputo P."/>
            <person name="Willems A."/>
            <person name="de Souza Moreira F.M."/>
        </authorList>
    </citation>
    <scope>NUCLEOTIDE SEQUENCE [LARGE SCALE GENOMIC DNA]</scope>
    <source>
        <strain evidence="8">INPA 384B</strain>
    </source>
</reference>
<dbReference type="Proteomes" id="UP000639516">
    <property type="component" value="Unassembled WGS sequence"/>
</dbReference>
<dbReference type="InterPro" id="IPR001100">
    <property type="entry name" value="Pyr_nuc-diS_OxRdtase"/>
</dbReference>
<dbReference type="InterPro" id="IPR004099">
    <property type="entry name" value="Pyr_nucl-diS_OxRdtase_dimer"/>
</dbReference>
<proteinExistence type="inferred from homology"/>
<evidence type="ECO:0000256" key="1">
    <source>
        <dbReference type="ARBA" id="ARBA00001974"/>
    </source>
</evidence>
<evidence type="ECO:0000313" key="8">
    <source>
        <dbReference type="Proteomes" id="UP000639516"/>
    </source>
</evidence>
<dbReference type="PRINTS" id="PR00368">
    <property type="entry name" value="FADPNR"/>
</dbReference>
<dbReference type="Pfam" id="PF02852">
    <property type="entry name" value="Pyr_redox_dim"/>
    <property type="match status" value="1"/>
</dbReference>
<dbReference type="InterPro" id="IPR023753">
    <property type="entry name" value="FAD/NAD-binding_dom"/>
</dbReference>
<dbReference type="Gene3D" id="3.30.390.30">
    <property type="match status" value="1"/>
</dbReference>
<feature type="domain" description="Pyridine nucleotide-disulphide oxidoreductase dimerisation" evidence="5">
    <location>
        <begin position="341"/>
        <end position="449"/>
    </location>
</feature>
<dbReference type="SUPFAM" id="SSF55424">
    <property type="entry name" value="FAD/NAD-linked reductases, dimerisation (C-terminal) domain"/>
    <property type="match status" value="1"/>
</dbReference>
<dbReference type="PIRSF" id="PIRSF000350">
    <property type="entry name" value="Mercury_reductase_MerA"/>
    <property type="match status" value="1"/>
</dbReference>
<evidence type="ECO:0000259" key="5">
    <source>
        <dbReference type="Pfam" id="PF02852"/>
    </source>
</evidence>
<dbReference type="RefSeq" id="WP_188100832.1">
    <property type="nucleotide sequence ID" value="NZ_JAANIH010000019.1"/>
</dbReference>
<dbReference type="PANTHER" id="PTHR43014">
    <property type="entry name" value="MERCURIC REDUCTASE"/>
    <property type="match status" value="1"/>
</dbReference>
<feature type="domain" description="FAD/NAD(P)-binding" evidence="6">
    <location>
        <begin position="6"/>
        <end position="321"/>
    </location>
</feature>
<dbReference type="PANTHER" id="PTHR43014:SF5">
    <property type="entry name" value="GLUTATHIONE REDUCTASE (NADPH)"/>
    <property type="match status" value="1"/>
</dbReference>
<keyword evidence="8" id="KW-1185">Reference proteome</keyword>
<dbReference type="SUPFAM" id="SSF51905">
    <property type="entry name" value="FAD/NAD(P)-binding domain"/>
    <property type="match status" value="1"/>
</dbReference>
<comment type="cofactor">
    <cofactor evidence="1">
        <name>FAD</name>
        <dbReference type="ChEBI" id="CHEBI:57692"/>
    </cofactor>
</comment>
<gene>
    <name evidence="7" type="ORF">HA482_22005</name>
</gene>
<keyword evidence="4" id="KW-0274">FAD</keyword>
<keyword evidence="3" id="KW-0285">Flavoprotein</keyword>
<accession>A0ABR7UBJ6</accession>
<comment type="similarity">
    <text evidence="2">Belongs to the class-I pyridine nucleotide-disulfide oxidoreductase family.</text>
</comment>
<dbReference type="Gene3D" id="3.50.50.60">
    <property type="entry name" value="FAD/NAD(P)-binding domain"/>
    <property type="match status" value="2"/>
</dbReference>
<evidence type="ECO:0000256" key="3">
    <source>
        <dbReference type="ARBA" id="ARBA00022630"/>
    </source>
</evidence>
<evidence type="ECO:0000256" key="2">
    <source>
        <dbReference type="ARBA" id="ARBA00007532"/>
    </source>
</evidence>
<dbReference type="InterPro" id="IPR036188">
    <property type="entry name" value="FAD/NAD-bd_sf"/>
</dbReference>
<protein>
    <submittedName>
        <fullName evidence="7">NAD(P)/FAD-dependent oxidoreductase</fullName>
    </submittedName>
</protein>
<dbReference type="PRINTS" id="PR00411">
    <property type="entry name" value="PNDRDTASEI"/>
</dbReference>
<dbReference type="EMBL" id="JAATTO010000031">
    <property type="protein sequence ID" value="MBC9980879.1"/>
    <property type="molecule type" value="Genomic_DNA"/>
</dbReference>
<sequence length="453" mass="48509">MTSERFDVVILGGGNAGIGVTGPVRRAGLSVAMIEPRELGGTCPNRGCTPKKILVAAGQALHDIDRASVHHIAVGKPRLNWAALIDREKAMIRDIPSNLARAMARREVEVIRGKGVFVAPDAIGVGDRLLQAKHIVVATGSKVRALPIPGAEHMITSDELLSERELPGSVIFIGGGVISLEFGHVYARAGTTVSVLEALPQLLPVMDCDAVAQLHAESERIGIKITTDVKVRRIEQVGHRLRVVFTDGDIEQALEADRVVNGAGRIANVDALDLAKGRVEQVNRRIVVDRYLRSASNPQVHVCGDAVPVSPQLSPLATYEGEIVGRNIVDGPRHAPDYAGIATSVYTVPSLAAVGLTENAAQQSGLTIDVHVNDMRDWFSSQSYAETVAWSKIIVDRASDLILGAHLVGHAGQELINVFGLAMKFGITAKQLRDNVYAYPTFSADIKHMLGHA</sequence>
<evidence type="ECO:0000259" key="6">
    <source>
        <dbReference type="Pfam" id="PF07992"/>
    </source>
</evidence>
<comment type="caution">
    <text evidence="7">The sequence shown here is derived from an EMBL/GenBank/DDBJ whole genome shotgun (WGS) entry which is preliminary data.</text>
</comment>